<comment type="caution">
    <text evidence="1">The sequence shown here is derived from an EMBL/GenBank/DDBJ whole genome shotgun (WGS) entry which is preliminary data.</text>
</comment>
<dbReference type="AlphaFoldDB" id="A0A918FNU9"/>
<organism evidence="1 2">
    <name type="scientific">Streptomyces aurantiogriseus</name>
    <dbReference type="NCBI Taxonomy" id="66870"/>
    <lineage>
        <taxon>Bacteria</taxon>
        <taxon>Bacillati</taxon>
        <taxon>Actinomycetota</taxon>
        <taxon>Actinomycetes</taxon>
        <taxon>Kitasatosporales</taxon>
        <taxon>Streptomycetaceae</taxon>
        <taxon>Streptomyces</taxon>
    </lineage>
</organism>
<name>A0A918FNU9_9ACTN</name>
<reference evidence="1" key="2">
    <citation type="submission" date="2020-09" db="EMBL/GenBank/DDBJ databases">
        <authorList>
            <person name="Sun Q."/>
            <person name="Ohkuma M."/>
        </authorList>
    </citation>
    <scope>NUCLEOTIDE SEQUENCE</scope>
    <source>
        <strain evidence="1">JCM 4346</strain>
    </source>
</reference>
<reference evidence="1" key="1">
    <citation type="journal article" date="2014" name="Int. J. Syst. Evol. Microbiol.">
        <title>Complete genome sequence of Corynebacterium casei LMG S-19264T (=DSM 44701T), isolated from a smear-ripened cheese.</title>
        <authorList>
            <consortium name="US DOE Joint Genome Institute (JGI-PGF)"/>
            <person name="Walter F."/>
            <person name="Albersmeier A."/>
            <person name="Kalinowski J."/>
            <person name="Ruckert C."/>
        </authorList>
    </citation>
    <scope>NUCLEOTIDE SEQUENCE</scope>
    <source>
        <strain evidence="1">JCM 4346</strain>
    </source>
</reference>
<keyword evidence="2" id="KW-1185">Reference proteome</keyword>
<accession>A0A918FNU9</accession>
<evidence type="ECO:0000313" key="1">
    <source>
        <dbReference type="EMBL" id="GGR61028.1"/>
    </source>
</evidence>
<evidence type="ECO:0000313" key="2">
    <source>
        <dbReference type="Proteomes" id="UP000658320"/>
    </source>
</evidence>
<proteinExistence type="predicted"/>
<dbReference type="Proteomes" id="UP000658320">
    <property type="component" value="Unassembled WGS sequence"/>
</dbReference>
<gene>
    <name evidence="1" type="ORF">GCM10010251_92150</name>
</gene>
<dbReference type="EMBL" id="BMSX01000041">
    <property type="protein sequence ID" value="GGR61028.1"/>
    <property type="molecule type" value="Genomic_DNA"/>
</dbReference>
<dbReference type="RefSeq" id="WP_189944023.1">
    <property type="nucleotide sequence ID" value="NZ_BMSX01000041.1"/>
</dbReference>
<sequence>MNDEYEPEEMDIADEVAFADTGRSWAHRVIKHPVMRATRRHLAEQPLPQQRQIGGAA</sequence>
<protein>
    <submittedName>
        <fullName evidence="1">Uncharacterized protein</fullName>
    </submittedName>
</protein>